<dbReference type="PANTHER" id="PTHR43775:SF37">
    <property type="entry name" value="SI:DKEY-61P9.11"/>
    <property type="match status" value="1"/>
</dbReference>
<evidence type="ECO:0000313" key="8">
    <source>
        <dbReference type="Proteomes" id="UP001500603"/>
    </source>
</evidence>
<dbReference type="PROSITE" id="PS00012">
    <property type="entry name" value="PHOSPHOPANTETHEINE"/>
    <property type="match status" value="1"/>
</dbReference>
<dbReference type="Gene3D" id="3.30.70.3290">
    <property type="match status" value="1"/>
</dbReference>
<organism evidence="7 8">
    <name type="scientific">Nocardia callitridis</name>
    <dbReference type="NCBI Taxonomy" id="648753"/>
    <lineage>
        <taxon>Bacteria</taxon>
        <taxon>Bacillati</taxon>
        <taxon>Actinomycetota</taxon>
        <taxon>Actinomycetes</taxon>
        <taxon>Mycobacteriales</taxon>
        <taxon>Nocardiaceae</taxon>
        <taxon>Nocardia</taxon>
    </lineage>
</organism>
<dbReference type="Pfam" id="PF08659">
    <property type="entry name" value="KR"/>
    <property type="match status" value="1"/>
</dbReference>
<dbReference type="SUPFAM" id="SSF52151">
    <property type="entry name" value="FabD/lysophospholipase-like"/>
    <property type="match status" value="1"/>
</dbReference>
<dbReference type="SUPFAM" id="SSF47336">
    <property type="entry name" value="ACP-like"/>
    <property type="match status" value="1"/>
</dbReference>
<keyword evidence="3" id="KW-0808">Transferase</keyword>
<dbReference type="CDD" id="cd05274">
    <property type="entry name" value="KR_FAS_SDR_x"/>
    <property type="match status" value="1"/>
</dbReference>
<dbReference type="InterPro" id="IPR009081">
    <property type="entry name" value="PP-bd_ACP"/>
</dbReference>
<accession>A0ABP9KY49</accession>
<protein>
    <recommendedName>
        <fullName evidence="6">Carrier domain-containing protein</fullName>
    </recommendedName>
</protein>
<evidence type="ECO:0000313" key="7">
    <source>
        <dbReference type="EMBL" id="GAA5066847.1"/>
    </source>
</evidence>
<keyword evidence="8" id="KW-1185">Reference proteome</keyword>
<evidence type="ECO:0000256" key="4">
    <source>
        <dbReference type="ARBA" id="ARBA00023268"/>
    </source>
</evidence>
<dbReference type="InterPro" id="IPR029063">
    <property type="entry name" value="SAM-dependent_MTases_sf"/>
</dbReference>
<dbReference type="InterPro" id="IPR006162">
    <property type="entry name" value="Ppantetheine_attach_site"/>
</dbReference>
<evidence type="ECO:0000256" key="1">
    <source>
        <dbReference type="ARBA" id="ARBA00022450"/>
    </source>
</evidence>
<keyword evidence="2" id="KW-0597">Phosphoprotein</keyword>
<evidence type="ECO:0000256" key="5">
    <source>
        <dbReference type="SAM" id="MobiDB-lite"/>
    </source>
</evidence>
<dbReference type="InterPro" id="IPR001227">
    <property type="entry name" value="Ac_transferase_dom_sf"/>
</dbReference>
<feature type="compositionally biased region" description="Polar residues" evidence="5">
    <location>
        <begin position="1127"/>
        <end position="1144"/>
    </location>
</feature>
<dbReference type="Gene3D" id="3.40.50.150">
    <property type="entry name" value="Vaccinia Virus protein VP39"/>
    <property type="match status" value="1"/>
</dbReference>
<dbReference type="Pfam" id="PF00698">
    <property type="entry name" value="Acyl_transf_1"/>
    <property type="match status" value="1"/>
</dbReference>
<reference evidence="8" key="1">
    <citation type="journal article" date="2019" name="Int. J. Syst. Evol. Microbiol.">
        <title>The Global Catalogue of Microorganisms (GCM) 10K type strain sequencing project: providing services to taxonomists for standard genome sequencing and annotation.</title>
        <authorList>
            <consortium name="The Broad Institute Genomics Platform"/>
            <consortium name="The Broad Institute Genome Sequencing Center for Infectious Disease"/>
            <person name="Wu L."/>
            <person name="Ma J."/>
        </authorList>
    </citation>
    <scope>NUCLEOTIDE SEQUENCE [LARGE SCALE GENOMIC DNA]</scope>
    <source>
        <strain evidence="8">JCM 18298</strain>
    </source>
</reference>
<dbReference type="InterPro" id="IPR050091">
    <property type="entry name" value="PKS_NRPS_Biosynth_Enz"/>
</dbReference>
<dbReference type="InterPro" id="IPR016036">
    <property type="entry name" value="Malonyl_transacylase_ACP-bd"/>
</dbReference>
<dbReference type="InterPro" id="IPR016035">
    <property type="entry name" value="Acyl_Trfase/lysoPLipase"/>
</dbReference>
<dbReference type="PROSITE" id="PS50075">
    <property type="entry name" value="CARRIER"/>
    <property type="match status" value="1"/>
</dbReference>
<feature type="region of interest" description="Disordered" evidence="5">
    <location>
        <begin position="1073"/>
        <end position="1147"/>
    </location>
</feature>
<evidence type="ECO:0000256" key="2">
    <source>
        <dbReference type="ARBA" id="ARBA00022553"/>
    </source>
</evidence>
<dbReference type="InterPro" id="IPR013968">
    <property type="entry name" value="PKS_KR"/>
</dbReference>
<dbReference type="CDD" id="cd02440">
    <property type="entry name" value="AdoMet_MTases"/>
    <property type="match status" value="1"/>
</dbReference>
<dbReference type="InterPro" id="IPR036736">
    <property type="entry name" value="ACP-like_sf"/>
</dbReference>
<feature type="region of interest" description="Disordered" evidence="5">
    <location>
        <begin position="1152"/>
        <end position="1171"/>
    </location>
</feature>
<evidence type="ECO:0000259" key="6">
    <source>
        <dbReference type="PROSITE" id="PS50075"/>
    </source>
</evidence>
<dbReference type="Pfam" id="PF00550">
    <property type="entry name" value="PP-binding"/>
    <property type="match status" value="1"/>
</dbReference>
<feature type="domain" description="Carrier" evidence="6">
    <location>
        <begin position="975"/>
        <end position="1050"/>
    </location>
</feature>
<proteinExistence type="predicted"/>
<dbReference type="SMART" id="SM00823">
    <property type="entry name" value="PKS_PP"/>
    <property type="match status" value="1"/>
</dbReference>
<dbReference type="SMART" id="SM00827">
    <property type="entry name" value="PKS_AT"/>
    <property type="match status" value="1"/>
</dbReference>
<name>A0ABP9KY49_9NOCA</name>
<dbReference type="SUPFAM" id="SSF55048">
    <property type="entry name" value="Probable ACP-binding domain of malonyl-CoA ACP transacylase"/>
    <property type="match status" value="1"/>
</dbReference>
<dbReference type="SUPFAM" id="SSF53335">
    <property type="entry name" value="S-adenosyl-L-methionine-dependent methyltransferases"/>
    <property type="match status" value="1"/>
</dbReference>
<dbReference type="NCBIfam" id="NF037941">
    <property type="entry name" value="PKS_NbtC"/>
    <property type="match status" value="1"/>
</dbReference>
<comment type="caution">
    <text evidence="7">The sequence shown here is derived from an EMBL/GenBank/DDBJ whole genome shotgun (WGS) entry which is preliminary data.</text>
</comment>
<dbReference type="InterPro" id="IPR020806">
    <property type="entry name" value="PKS_PP-bd"/>
</dbReference>
<dbReference type="InterPro" id="IPR057326">
    <property type="entry name" value="KR_dom"/>
</dbReference>
<dbReference type="Gene3D" id="3.40.366.10">
    <property type="entry name" value="Malonyl-Coenzyme A Acyl Carrier Protein, domain 2"/>
    <property type="match status" value="1"/>
</dbReference>
<dbReference type="Pfam" id="PF08242">
    <property type="entry name" value="Methyltransf_12"/>
    <property type="match status" value="1"/>
</dbReference>
<keyword evidence="4" id="KW-0511">Multifunctional enzyme</keyword>
<dbReference type="Proteomes" id="UP001500603">
    <property type="component" value="Unassembled WGS sequence"/>
</dbReference>
<dbReference type="Gene3D" id="1.10.1200.10">
    <property type="entry name" value="ACP-like"/>
    <property type="match status" value="1"/>
</dbReference>
<sequence length="1630" mass="173358">MRRTTISEYRLPDGSIPVLLSAENPALLREEAAAVLAYVERHERVSAERVAQTLLRTRVPRRYRALAMAADRDSVITALRAIAQDREHPSVVRSDAPADEGRRAFVFPGQGGQRPGMGRLFYEDAPAYRAALDQCDTVFRALFDESPLAYLLDDTAEADDSATVVQPALFTHMIGLAALWRSVGVEPDAVIGHSQGEIAAAYVAGKMTLADAAVVVGTRARAVDRIASDRYAMAVLDADRAECEALLARRPGWAQVSVLNSPQMVGISGDREVVTEIVDTMVAEGRFGRVIRVRYPAHTSVVNEFRADIADAVRARLTNTRFVESGIDCIGATFGALVPIDQPVDEYWFLNLRNPVRFDLAVAEAVTRDVTTFVELAEHPTLQLPIGETLTALAGDRATTVLGTSRRTATDLSVFTRNLATLAVRTLHYPWERLRVESELAPRPPLLDFPNVLMNQTTMWLAHQRTAATSATDRQATAAPVSAAHAPAVHARAVPDSLVLDSPVPDSAVRAATPQVLVETWDRLVRRTLTPPRVLGLIDHTGACADLAAALCAEAENHGASARVIDAEEDISELDTLVVLLPELPELDGAAVATEVGEFFGIRRWWTEPGAGIVDYWLVTVGGEAVVAEDRPPHPVPAAASAGLRSVGTEYPGVALRHLDITAAQENSPAKILTALHTAVEPELALRAGALYAKRLVEAEQVGTPRQDYQHVVIIGGTGSVGLEFTEHFARRGVPRITLVSRSGGSAVAVERLREVRAVTASGIHVHACDVGDVESARRLADELRATPADLVIHAAADHAGIVNLELAETTSAHTDQVLRGKVVGLANILDVLARTDDCRIILCSSLAATLGGRGTLVYAAANRVLDAYAHHLRAEGYDCVSVQWGQWAVHEGDGAADTSVLAEVGYLPMRSADAIALGLSALPGNAVIAAFDWERGRSVLGAYGYGPVLSKLESPVGDGATPATRTSVSDATAAHLPSRIAAVLADVIGVGELDTIDNTRSLVSLGLDSLQALELRRRITSEFGYELPVAELIGGASLNDVVGLVGKHGVVRPDSTETGTPGAVTTPIIAASRTHRAQPERGTKSVPTAPTARGVQAPLGSPAGSASVDPAGATPDVRTDAGTSRPAANSIATKTRSTGTAAPTAQGVANERHVPLGPPAGSASVDPAGVSSVRRATAPTSASHPVMDDATSRPVATVTDSVVAGAGSTEMSAPGQYCSETSSSVDETVRASTDHGVAQQVTARSVIAAAPESSVADPIGRARLGAAQIVPDDLDADRIRSARRDVDLFGLRAMLAAIAPALDSATASTAEEIGDRLEFVPRHRWLLRQWLLALTENGVLEQDGAQRYRRVREVASPSRSGLDEVCLDLGYPAELAPFFVAADDNLTSMGQDRIRVQELLFADGGTDIAAASYRENLISRYLNRAAREVIAELAARLRVRRSPVRILELGAGVGGTTADVVAGLGGLPVEYHFSDVSNFFLDAARTQFADYPWMRFDIVDMNTDLARQPRYDLVIAANVLHNAHDVGHTLRQLHDLLTPNGALVFIETCHAHAQLLTSVHFLMSPRAGQPHAGLTDVRAGTDRIFLTENEWVGELSAAGLRPLATLPDPDHPLALLDQRLFTAVRDPDA</sequence>
<evidence type="ECO:0000256" key="3">
    <source>
        <dbReference type="ARBA" id="ARBA00022679"/>
    </source>
</evidence>
<dbReference type="InterPro" id="IPR036291">
    <property type="entry name" value="NAD(P)-bd_dom_sf"/>
</dbReference>
<dbReference type="InterPro" id="IPR013217">
    <property type="entry name" value="Methyltransf_12"/>
</dbReference>
<dbReference type="PANTHER" id="PTHR43775">
    <property type="entry name" value="FATTY ACID SYNTHASE"/>
    <property type="match status" value="1"/>
</dbReference>
<dbReference type="SMART" id="SM00822">
    <property type="entry name" value="PKS_KR"/>
    <property type="match status" value="1"/>
</dbReference>
<gene>
    <name evidence="7" type="ORF">GCM10023318_55450</name>
</gene>
<dbReference type="SUPFAM" id="SSF51735">
    <property type="entry name" value="NAD(P)-binding Rossmann-fold domains"/>
    <property type="match status" value="2"/>
</dbReference>
<keyword evidence="1" id="KW-0596">Phosphopantetheine</keyword>
<dbReference type="InterPro" id="IPR014043">
    <property type="entry name" value="Acyl_transferase_dom"/>
</dbReference>
<dbReference type="Gene3D" id="3.40.50.720">
    <property type="entry name" value="NAD(P)-binding Rossmann-like Domain"/>
    <property type="match status" value="1"/>
</dbReference>
<dbReference type="EMBL" id="BAABJM010000007">
    <property type="protein sequence ID" value="GAA5066847.1"/>
    <property type="molecule type" value="Genomic_DNA"/>
</dbReference>